<protein>
    <recommendedName>
        <fullName evidence="1">ELM2 domain-containing protein</fullName>
    </recommendedName>
</protein>
<proteinExistence type="predicted"/>
<sequence length="116" mass="13501">MANQTPMQKQFASSYEQQRFDMFLNVARELTGRAKQRSLPQGKALDWDKFNAYFEKVYSNYSADELLEEILSNAYWLSSEQAVIDLHFRYLDDAVKAAKAKGKTKDKDDDDLDFVK</sequence>
<evidence type="ECO:0000313" key="2">
    <source>
        <dbReference type="EMBL" id="NER26155.1"/>
    </source>
</evidence>
<dbReference type="InterPro" id="IPR000949">
    <property type="entry name" value="ELM2_dom"/>
</dbReference>
<dbReference type="PROSITE" id="PS51156">
    <property type="entry name" value="ELM2"/>
    <property type="match status" value="1"/>
</dbReference>
<dbReference type="AlphaFoldDB" id="A0A6B3N5T8"/>
<feature type="domain" description="ELM2" evidence="1">
    <location>
        <begin position="1"/>
        <end position="74"/>
    </location>
</feature>
<accession>A0A6B3N5T8</accession>
<name>A0A6B3N5T8_9CYAN</name>
<comment type="caution">
    <text evidence="2">The sequence shown here is derived from an EMBL/GenBank/DDBJ whole genome shotgun (WGS) entry which is preliminary data.</text>
</comment>
<evidence type="ECO:0000259" key="1">
    <source>
        <dbReference type="PROSITE" id="PS51156"/>
    </source>
</evidence>
<organism evidence="2">
    <name type="scientific">Symploca sp. SIO1C4</name>
    <dbReference type="NCBI Taxonomy" id="2607765"/>
    <lineage>
        <taxon>Bacteria</taxon>
        <taxon>Bacillati</taxon>
        <taxon>Cyanobacteriota</taxon>
        <taxon>Cyanophyceae</taxon>
        <taxon>Coleofasciculales</taxon>
        <taxon>Coleofasciculaceae</taxon>
        <taxon>Symploca</taxon>
    </lineage>
</organism>
<gene>
    <name evidence="2" type="ORF">F6J89_00390</name>
</gene>
<reference evidence="2" key="1">
    <citation type="submission" date="2019-11" db="EMBL/GenBank/DDBJ databases">
        <title>Genomic insights into an expanded diversity of filamentous marine cyanobacteria reveals the extraordinary biosynthetic potential of Moorea and Okeania.</title>
        <authorList>
            <person name="Ferreira Leao T."/>
            <person name="Wang M."/>
            <person name="Moss N."/>
            <person name="Da Silva R."/>
            <person name="Sanders J."/>
            <person name="Nurk S."/>
            <person name="Gurevich A."/>
            <person name="Humphrey G."/>
            <person name="Reher R."/>
            <person name="Zhu Q."/>
            <person name="Belda-Ferre P."/>
            <person name="Glukhov E."/>
            <person name="Rex R."/>
            <person name="Dorrestein P.C."/>
            <person name="Knight R."/>
            <person name="Pevzner P."/>
            <person name="Gerwick W.H."/>
            <person name="Gerwick L."/>
        </authorList>
    </citation>
    <scope>NUCLEOTIDE SEQUENCE</scope>
    <source>
        <strain evidence="2">SIO1C4</strain>
    </source>
</reference>
<dbReference type="EMBL" id="JAAHFQ010000004">
    <property type="protein sequence ID" value="NER26155.1"/>
    <property type="molecule type" value="Genomic_DNA"/>
</dbReference>